<dbReference type="Pfam" id="PF13616">
    <property type="entry name" value="Rotamase_3"/>
    <property type="match status" value="1"/>
</dbReference>
<evidence type="ECO:0000256" key="6">
    <source>
        <dbReference type="SAM" id="SignalP"/>
    </source>
</evidence>
<keyword evidence="6" id="KW-0732">Signal</keyword>
<dbReference type="PANTHER" id="PTHR47245:SF2">
    <property type="entry name" value="PEPTIDYL-PROLYL CIS-TRANS ISOMERASE HP_0175-RELATED"/>
    <property type="match status" value="1"/>
</dbReference>
<dbReference type="EMBL" id="CP031124">
    <property type="protein sequence ID" value="AXF86302.1"/>
    <property type="molecule type" value="Genomic_DNA"/>
</dbReference>
<dbReference type="Gene3D" id="3.10.50.40">
    <property type="match status" value="1"/>
</dbReference>
<comment type="similarity">
    <text evidence="2">Belongs to the PpiC/parvulin rotamase family.</text>
</comment>
<dbReference type="GO" id="GO:0003755">
    <property type="term" value="F:peptidyl-prolyl cis-trans isomerase activity"/>
    <property type="evidence" value="ECO:0007669"/>
    <property type="project" value="UniProtKB-KW"/>
</dbReference>
<dbReference type="InterPro" id="IPR046357">
    <property type="entry name" value="PPIase_dom_sf"/>
</dbReference>
<dbReference type="InterPro" id="IPR000297">
    <property type="entry name" value="PPIase_PpiC"/>
</dbReference>
<evidence type="ECO:0000259" key="7">
    <source>
        <dbReference type="PROSITE" id="PS50198"/>
    </source>
</evidence>
<proteinExistence type="inferred from homology"/>
<keyword evidence="5 8" id="KW-0413">Isomerase</keyword>
<dbReference type="KEGG" id="hyf:DTO96_102048"/>
<evidence type="ECO:0000256" key="1">
    <source>
        <dbReference type="ARBA" id="ARBA00000971"/>
    </source>
</evidence>
<dbReference type="PROSITE" id="PS50198">
    <property type="entry name" value="PPIC_PPIASE_2"/>
    <property type="match status" value="1"/>
</dbReference>
<dbReference type="AlphaFoldDB" id="A0A345DD64"/>
<sequence length="281" mass="30356">MKKSSTLVAVLLAGVVGLSACNKSSETKYTSTQLVDTIVADMNKENPNQPVTPEQRAKIEEAIAVQGAVVEAAKKDGLDKTDHTKMLLALQQDQVIMSEYMRLKMEAFKPTDEELKKVYDEQVAKMKGAGQEYHLRHILVDSESQANEIIAKLKTGAKFADLAKGTKDTGSAANGGDLGWNTLDKWVPEFADAAGKLTANGITEKPVKSQFGYHVIQLVEAPRDAKAPANQPPVPPFDQVKPQILEMAKQNYMKTLQEGFLPKKDAAAAPAAAPAPAGDKK</sequence>
<feature type="domain" description="PpiC" evidence="7">
    <location>
        <begin position="130"/>
        <end position="220"/>
    </location>
</feature>
<dbReference type="RefSeq" id="WP_157964406.1">
    <property type="nucleotide sequence ID" value="NZ_CP031124.1"/>
</dbReference>
<keyword evidence="9" id="KW-1185">Reference proteome</keyword>
<accession>A0A345DD64</accession>
<evidence type="ECO:0000256" key="4">
    <source>
        <dbReference type="ARBA" id="ARBA00023110"/>
    </source>
</evidence>
<dbReference type="Proteomes" id="UP000252182">
    <property type="component" value="Chromosome"/>
</dbReference>
<name>A0A345DD64_9BURK</name>
<comment type="catalytic activity">
    <reaction evidence="1">
        <text>[protein]-peptidylproline (omega=180) = [protein]-peptidylproline (omega=0)</text>
        <dbReference type="Rhea" id="RHEA:16237"/>
        <dbReference type="Rhea" id="RHEA-COMP:10747"/>
        <dbReference type="Rhea" id="RHEA-COMP:10748"/>
        <dbReference type="ChEBI" id="CHEBI:83833"/>
        <dbReference type="ChEBI" id="CHEBI:83834"/>
        <dbReference type="EC" id="5.2.1.8"/>
    </reaction>
</comment>
<dbReference type="InterPro" id="IPR050245">
    <property type="entry name" value="PrsA_foldase"/>
</dbReference>
<dbReference type="SUPFAM" id="SSF54534">
    <property type="entry name" value="FKBP-like"/>
    <property type="match status" value="1"/>
</dbReference>
<evidence type="ECO:0000313" key="9">
    <source>
        <dbReference type="Proteomes" id="UP000252182"/>
    </source>
</evidence>
<reference evidence="9" key="1">
    <citation type="submission" date="2018-07" db="EMBL/GenBank/DDBJ databases">
        <authorList>
            <person name="Kim H."/>
        </authorList>
    </citation>
    <scope>NUCLEOTIDE SEQUENCE [LARGE SCALE GENOMIC DNA]</scope>
    <source>
        <strain evidence="9">F02</strain>
    </source>
</reference>
<dbReference type="SUPFAM" id="SSF109998">
    <property type="entry name" value="Triger factor/SurA peptide-binding domain-like"/>
    <property type="match status" value="1"/>
</dbReference>
<keyword evidence="4 5" id="KW-0697">Rotamase</keyword>
<evidence type="ECO:0000256" key="3">
    <source>
        <dbReference type="ARBA" id="ARBA00013194"/>
    </source>
</evidence>
<evidence type="ECO:0000313" key="8">
    <source>
        <dbReference type="EMBL" id="AXF86302.1"/>
    </source>
</evidence>
<feature type="signal peptide" evidence="6">
    <location>
        <begin position="1"/>
        <end position="20"/>
    </location>
</feature>
<dbReference type="PANTHER" id="PTHR47245">
    <property type="entry name" value="PEPTIDYLPROLYL ISOMERASE"/>
    <property type="match status" value="1"/>
</dbReference>
<dbReference type="OrthoDB" id="14196at2"/>
<evidence type="ECO:0000256" key="2">
    <source>
        <dbReference type="ARBA" id="ARBA00007656"/>
    </source>
</evidence>
<protein>
    <recommendedName>
        <fullName evidence="3">peptidylprolyl isomerase</fullName>
        <ecNumber evidence="3">5.2.1.8</ecNumber>
    </recommendedName>
</protein>
<feature type="chain" id="PRO_5016674384" description="peptidylprolyl isomerase" evidence="6">
    <location>
        <begin position="21"/>
        <end position="281"/>
    </location>
</feature>
<dbReference type="InterPro" id="IPR027304">
    <property type="entry name" value="Trigger_fact/SurA_dom_sf"/>
</dbReference>
<dbReference type="PROSITE" id="PS51257">
    <property type="entry name" value="PROKAR_LIPOPROTEIN"/>
    <property type="match status" value="1"/>
</dbReference>
<dbReference type="EC" id="5.2.1.8" evidence="3"/>
<evidence type="ECO:0000256" key="5">
    <source>
        <dbReference type="PROSITE-ProRule" id="PRU00278"/>
    </source>
</evidence>
<gene>
    <name evidence="8" type="ORF">DTO96_102048</name>
</gene>
<organism evidence="8 9">
    <name type="scientific">Ephemeroptericola cinctiostellae</name>
    <dbReference type="NCBI Taxonomy" id="2268024"/>
    <lineage>
        <taxon>Bacteria</taxon>
        <taxon>Pseudomonadati</taxon>
        <taxon>Pseudomonadota</taxon>
        <taxon>Betaproteobacteria</taxon>
        <taxon>Burkholderiales</taxon>
        <taxon>Burkholderiaceae</taxon>
        <taxon>Ephemeroptericola</taxon>
    </lineage>
</organism>